<accession>A0A4Y7PRK4</accession>
<evidence type="ECO:0000256" key="1">
    <source>
        <dbReference type="SAM" id="MobiDB-lite"/>
    </source>
</evidence>
<sequence>MDPMSRLATAPGRGRRDGLISEQMSKRTHARAHKSFLQFVPDVCSNARVMCKISTQMDRLTAMLNADQSLP</sequence>
<dbReference type="VEuPathDB" id="FungiDB:BD410DRAFT_793986"/>
<gene>
    <name evidence="2" type="ORF">BD410DRAFT_793986</name>
</gene>
<dbReference type="Proteomes" id="UP000294933">
    <property type="component" value="Unassembled WGS sequence"/>
</dbReference>
<evidence type="ECO:0000313" key="3">
    <source>
        <dbReference type="Proteomes" id="UP000294933"/>
    </source>
</evidence>
<proteinExistence type="predicted"/>
<evidence type="ECO:0000313" key="2">
    <source>
        <dbReference type="EMBL" id="TDL17805.1"/>
    </source>
</evidence>
<dbReference type="AlphaFoldDB" id="A0A4Y7PRK4"/>
<reference evidence="2 3" key="1">
    <citation type="submission" date="2018-06" db="EMBL/GenBank/DDBJ databases">
        <title>A transcriptomic atlas of mushroom development highlights an independent origin of complex multicellularity.</title>
        <authorList>
            <consortium name="DOE Joint Genome Institute"/>
            <person name="Krizsan K."/>
            <person name="Almasi E."/>
            <person name="Merenyi Z."/>
            <person name="Sahu N."/>
            <person name="Viragh M."/>
            <person name="Koszo T."/>
            <person name="Mondo S."/>
            <person name="Kiss B."/>
            <person name="Balint B."/>
            <person name="Kues U."/>
            <person name="Barry K."/>
            <person name="Hegedus J.C."/>
            <person name="Henrissat B."/>
            <person name="Johnson J."/>
            <person name="Lipzen A."/>
            <person name="Ohm R."/>
            <person name="Nagy I."/>
            <person name="Pangilinan J."/>
            <person name="Yan J."/>
            <person name="Xiong Y."/>
            <person name="Grigoriev I.V."/>
            <person name="Hibbett D.S."/>
            <person name="Nagy L.G."/>
        </authorList>
    </citation>
    <scope>NUCLEOTIDE SEQUENCE [LARGE SCALE GENOMIC DNA]</scope>
    <source>
        <strain evidence="2 3">SZMC22713</strain>
    </source>
</reference>
<name>A0A4Y7PRK4_9AGAM</name>
<dbReference type="EMBL" id="ML170216">
    <property type="protein sequence ID" value="TDL17805.1"/>
    <property type="molecule type" value="Genomic_DNA"/>
</dbReference>
<feature type="region of interest" description="Disordered" evidence="1">
    <location>
        <begin position="1"/>
        <end position="27"/>
    </location>
</feature>
<keyword evidence="3" id="KW-1185">Reference proteome</keyword>
<protein>
    <submittedName>
        <fullName evidence="2">Uncharacterized protein</fullName>
    </submittedName>
</protein>
<organism evidence="2 3">
    <name type="scientific">Rickenella mellea</name>
    <dbReference type="NCBI Taxonomy" id="50990"/>
    <lineage>
        <taxon>Eukaryota</taxon>
        <taxon>Fungi</taxon>
        <taxon>Dikarya</taxon>
        <taxon>Basidiomycota</taxon>
        <taxon>Agaricomycotina</taxon>
        <taxon>Agaricomycetes</taxon>
        <taxon>Hymenochaetales</taxon>
        <taxon>Rickenellaceae</taxon>
        <taxon>Rickenella</taxon>
    </lineage>
</organism>